<feature type="transmembrane region" description="Helical" evidence="5">
    <location>
        <begin position="87"/>
        <end position="104"/>
    </location>
</feature>
<comment type="subcellular location">
    <subcellularLocation>
        <location evidence="1">Membrane</location>
        <topology evidence="1">Multi-pass membrane protein</topology>
    </subcellularLocation>
</comment>
<keyword evidence="4 5" id="KW-0472">Membrane</keyword>
<feature type="transmembrane region" description="Helical" evidence="5">
    <location>
        <begin position="267"/>
        <end position="286"/>
    </location>
</feature>
<evidence type="ECO:0000256" key="2">
    <source>
        <dbReference type="ARBA" id="ARBA00022692"/>
    </source>
</evidence>
<proteinExistence type="predicted"/>
<evidence type="ECO:0000256" key="4">
    <source>
        <dbReference type="ARBA" id="ARBA00023136"/>
    </source>
</evidence>
<feature type="transmembrane region" description="Helical" evidence="5">
    <location>
        <begin position="209"/>
        <end position="231"/>
    </location>
</feature>
<dbReference type="PANTHER" id="PTHR23507">
    <property type="entry name" value="ZGC:174356"/>
    <property type="match status" value="1"/>
</dbReference>
<evidence type="ECO:0000256" key="5">
    <source>
        <dbReference type="SAM" id="Phobius"/>
    </source>
</evidence>
<dbReference type="PANTHER" id="PTHR23507:SF1">
    <property type="entry name" value="FI18259P1-RELATED"/>
    <property type="match status" value="1"/>
</dbReference>
<keyword evidence="2 5" id="KW-0812">Transmembrane</keyword>
<comment type="caution">
    <text evidence="6">The sequence shown here is derived from an EMBL/GenBank/DDBJ whole genome shotgun (WGS) entry which is preliminary data.</text>
</comment>
<protein>
    <recommendedName>
        <fullName evidence="8">Solute carrier family 46 member 3</fullName>
    </recommendedName>
</protein>
<feature type="transmembrane region" description="Helical" evidence="5">
    <location>
        <begin position="180"/>
        <end position="203"/>
    </location>
</feature>
<dbReference type="InterPro" id="IPR011701">
    <property type="entry name" value="MFS"/>
</dbReference>
<dbReference type="Pfam" id="PF07690">
    <property type="entry name" value="MFS_1"/>
    <property type="match status" value="1"/>
</dbReference>
<keyword evidence="3 5" id="KW-1133">Transmembrane helix</keyword>
<sequence length="368" mass="41347">MEIETEVSQKKLSMRKYLIGPIIFINIYAFFLPSIILPQYGFQAFQKRIFPNHTFASGEQTLCNTNTSTEQFHNQQTVTTETATWNLYNSLASCLPAVITNFIFGSYSDQYGRKLFLALSTSGSFLKIGLCCVGAYLGWGIYYFILFYAFDGITGMWICFITISYSYVADITRKGKSRTFAIVLVELCVGLAAVSASITSGYFVRNFGFVLPLATCAGLLLIQMILLVCFLPETVQKRKNKKQISITEQAKRVFRFYLKDNPASGGYRWKFIVCILIFILVSHSVLGRGVETLYQLNTPFCWSSVFIGWYTTITTVVQNVVGMAIAKILQNYLSELSIAIIAMLSFTSGFLLEGFASNDIELFLGKQV</sequence>
<dbReference type="SUPFAM" id="SSF103473">
    <property type="entry name" value="MFS general substrate transporter"/>
    <property type="match status" value="1"/>
</dbReference>
<feature type="transmembrane region" description="Helical" evidence="5">
    <location>
        <begin position="336"/>
        <end position="356"/>
    </location>
</feature>
<gene>
    <name evidence="6" type="ORF">KUTeg_015769</name>
</gene>
<evidence type="ECO:0000256" key="3">
    <source>
        <dbReference type="ARBA" id="ARBA00022989"/>
    </source>
</evidence>
<feature type="transmembrane region" description="Helical" evidence="5">
    <location>
        <begin position="145"/>
        <end position="168"/>
    </location>
</feature>
<evidence type="ECO:0000313" key="7">
    <source>
        <dbReference type="Proteomes" id="UP001217089"/>
    </source>
</evidence>
<reference evidence="6 7" key="1">
    <citation type="submission" date="2022-12" db="EMBL/GenBank/DDBJ databases">
        <title>Chromosome-level genome of Tegillarca granosa.</title>
        <authorList>
            <person name="Kim J."/>
        </authorList>
    </citation>
    <scope>NUCLEOTIDE SEQUENCE [LARGE SCALE GENOMIC DNA]</scope>
    <source>
        <strain evidence="6">Teg-2019</strain>
        <tissue evidence="6">Adductor muscle</tissue>
    </source>
</reference>
<evidence type="ECO:0000313" key="6">
    <source>
        <dbReference type="EMBL" id="KAJ8306728.1"/>
    </source>
</evidence>
<keyword evidence="7" id="KW-1185">Reference proteome</keyword>
<evidence type="ECO:0000256" key="1">
    <source>
        <dbReference type="ARBA" id="ARBA00004141"/>
    </source>
</evidence>
<accession>A0ABQ9ENB5</accession>
<feature type="transmembrane region" description="Helical" evidence="5">
    <location>
        <begin position="306"/>
        <end position="329"/>
    </location>
</feature>
<feature type="transmembrane region" description="Helical" evidence="5">
    <location>
        <begin position="17"/>
        <end position="37"/>
    </location>
</feature>
<name>A0ABQ9ENB5_TEGGR</name>
<feature type="transmembrane region" description="Helical" evidence="5">
    <location>
        <begin position="116"/>
        <end position="139"/>
    </location>
</feature>
<dbReference type="InterPro" id="IPR036259">
    <property type="entry name" value="MFS_trans_sf"/>
</dbReference>
<evidence type="ECO:0008006" key="8">
    <source>
        <dbReference type="Google" id="ProtNLM"/>
    </source>
</evidence>
<organism evidence="6 7">
    <name type="scientific">Tegillarca granosa</name>
    <name type="common">Malaysian cockle</name>
    <name type="synonym">Anadara granosa</name>
    <dbReference type="NCBI Taxonomy" id="220873"/>
    <lineage>
        <taxon>Eukaryota</taxon>
        <taxon>Metazoa</taxon>
        <taxon>Spiralia</taxon>
        <taxon>Lophotrochozoa</taxon>
        <taxon>Mollusca</taxon>
        <taxon>Bivalvia</taxon>
        <taxon>Autobranchia</taxon>
        <taxon>Pteriomorphia</taxon>
        <taxon>Arcoida</taxon>
        <taxon>Arcoidea</taxon>
        <taxon>Arcidae</taxon>
        <taxon>Tegillarca</taxon>
    </lineage>
</organism>
<dbReference type="Proteomes" id="UP001217089">
    <property type="component" value="Unassembled WGS sequence"/>
</dbReference>
<dbReference type="Gene3D" id="1.20.1250.20">
    <property type="entry name" value="MFS general substrate transporter like domains"/>
    <property type="match status" value="1"/>
</dbReference>
<dbReference type="EMBL" id="JARBDR010000811">
    <property type="protein sequence ID" value="KAJ8306728.1"/>
    <property type="molecule type" value="Genomic_DNA"/>
</dbReference>